<dbReference type="OrthoDB" id="5422384at2759"/>
<comment type="function">
    <text evidence="9">Functions as a component of the nuclear pore complex (NPC).</text>
</comment>
<dbReference type="RefSeq" id="XP_018127759.1">
    <property type="nucleotide sequence ID" value="XM_018276529.2"/>
</dbReference>
<comment type="subcellular location">
    <subcellularLocation>
        <location evidence="1 9">Nucleus</location>
        <location evidence="1 9">Nuclear pore complex</location>
    </subcellularLocation>
</comment>
<dbReference type="GeneID" id="28840479"/>
<keyword evidence="9" id="KW-0472">Membrane</keyword>
<dbReference type="Proteomes" id="UP000091956">
    <property type="component" value="Unassembled WGS sequence"/>
</dbReference>
<dbReference type="GO" id="GO:0045893">
    <property type="term" value="P:positive regulation of DNA-templated transcription"/>
    <property type="evidence" value="ECO:0007669"/>
    <property type="project" value="TreeGrafter"/>
</dbReference>
<comment type="subunit">
    <text evidence="9">Component of the nuclear pore complex (NPC).</text>
</comment>
<dbReference type="GO" id="GO:0006606">
    <property type="term" value="P:protein import into nucleus"/>
    <property type="evidence" value="ECO:0007669"/>
    <property type="project" value="TreeGrafter"/>
</dbReference>
<evidence type="ECO:0000313" key="11">
    <source>
        <dbReference type="EMBL" id="OBT94026.1"/>
    </source>
</evidence>
<evidence type="ECO:0000256" key="7">
    <source>
        <dbReference type="ARBA" id="ARBA00023132"/>
    </source>
</evidence>
<feature type="region of interest" description="Disordered" evidence="10">
    <location>
        <begin position="189"/>
        <end position="208"/>
    </location>
</feature>
<gene>
    <name evidence="11" type="ORF">VE01_07093</name>
</gene>
<dbReference type="GO" id="GO:0031965">
    <property type="term" value="C:nuclear membrane"/>
    <property type="evidence" value="ECO:0007669"/>
    <property type="project" value="UniProtKB-UniRule"/>
</dbReference>
<keyword evidence="6 9" id="KW-0811">Translocation</keyword>
<comment type="similarity">
    <text evidence="2 9">Belongs to the nucleoporin Nup85 family.</text>
</comment>
<dbReference type="AlphaFoldDB" id="A0A1B8GDX2"/>
<evidence type="ECO:0000256" key="2">
    <source>
        <dbReference type="ARBA" id="ARBA00005573"/>
    </source>
</evidence>
<keyword evidence="5 9" id="KW-0653">Protein transport</keyword>
<protein>
    <recommendedName>
        <fullName evidence="9">Nuclear pore complex protein Nup85</fullName>
    </recommendedName>
</protein>
<keyword evidence="3 9" id="KW-0813">Transport</keyword>
<dbReference type="InterPro" id="IPR011502">
    <property type="entry name" value="Nucleoporin_Nup85"/>
</dbReference>
<evidence type="ECO:0000256" key="5">
    <source>
        <dbReference type="ARBA" id="ARBA00022927"/>
    </source>
</evidence>
<evidence type="ECO:0000256" key="1">
    <source>
        <dbReference type="ARBA" id="ARBA00004567"/>
    </source>
</evidence>
<reference evidence="11 12" key="1">
    <citation type="submission" date="2016-03" db="EMBL/GenBank/DDBJ databases">
        <title>Comparative genomics of Pseudogymnoascus destructans, the fungus causing white-nose syndrome of bats.</title>
        <authorList>
            <person name="Palmer J.M."/>
            <person name="Drees K.P."/>
            <person name="Foster J.T."/>
            <person name="Lindner D.L."/>
        </authorList>
    </citation>
    <scope>NUCLEOTIDE SEQUENCE [LARGE SCALE GENOMIC DNA]</scope>
    <source>
        <strain evidence="11 12">UAMH 10579</strain>
    </source>
</reference>
<dbReference type="STRING" id="342668.A0A1B8GDX2"/>
<keyword evidence="7 9" id="KW-0906">Nuclear pore complex</keyword>
<dbReference type="EMBL" id="KV460247">
    <property type="protein sequence ID" value="OBT94026.1"/>
    <property type="molecule type" value="Genomic_DNA"/>
</dbReference>
<organism evidence="11 12">
    <name type="scientific">Pseudogymnoascus verrucosus</name>
    <dbReference type="NCBI Taxonomy" id="342668"/>
    <lineage>
        <taxon>Eukaryota</taxon>
        <taxon>Fungi</taxon>
        <taxon>Dikarya</taxon>
        <taxon>Ascomycota</taxon>
        <taxon>Pezizomycotina</taxon>
        <taxon>Leotiomycetes</taxon>
        <taxon>Thelebolales</taxon>
        <taxon>Thelebolaceae</taxon>
        <taxon>Pseudogymnoascus</taxon>
    </lineage>
</organism>
<feature type="compositionally biased region" description="Pro residues" evidence="10">
    <location>
        <begin position="85"/>
        <end position="98"/>
    </location>
</feature>
<name>A0A1B8GDX2_9PEZI</name>
<dbReference type="PANTHER" id="PTHR13373:SF21">
    <property type="entry name" value="NUCLEAR PORE COMPLEX PROTEIN NUP85"/>
    <property type="match status" value="1"/>
</dbReference>
<accession>A0A1B8GDX2</accession>
<evidence type="ECO:0000256" key="9">
    <source>
        <dbReference type="RuleBase" id="RU365073"/>
    </source>
</evidence>
<dbReference type="PANTHER" id="PTHR13373">
    <property type="entry name" value="FROUNT PROTEIN-RELATED"/>
    <property type="match status" value="1"/>
</dbReference>
<dbReference type="Pfam" id="PF07575">
    <property type="entry name" value="Nucleopor_Nup85"/>
    <property type="match status" value="1"/>
</dbReference>
<feature type="compositionally biased region" description="Polar residues" evidence="10">
    <location>
        <begin position="189"/>
        <end position="200"/>
    </location>
</feature>
<evidence type="ECO:0000256" key="10">
    <source>
        <dbReference type="SAM" id="MobiDB-lite"/>
    </source>
</evidence>
<sequence length="1078" mass="118730">MPSFRVPDSYSSSPQPSTPERRRDGAFNPFGASNPSTTPAGPPPPSSAGSFTPVGPPPSSMLGSSRLDFGDSNQPLQPLNFGRSPAPPQFDSPEPPLPAFSSFGQAAGNKRSGLSNEFRASDFGLEQDAEYTYDERNNASEYQLDEGGDYSIDDISRMADEMDEDRYGNEQDLPGFDNSIPGYGARNTGYGQSDFRSSGSLGRGPGDEIADLRRSIEDSGPNDPEHFTFARIAKVFYSQMDPPEIQEEDDLILKSEALIARLYREGIRRNEDEQAHTEVTTIIPTEILKLWDDYNERTKPHKASEYPTAIGPGPGASGFAYAYFLGIPLLSLHNPSESEGKETLKSVPQVLLEWMGEHHDPYPNQLSVILSSRPSPTHNRLFWNTVVNSLLRGRVRGVANALQTAGWEHARQAVADVRNPDSGGYSGRALINVEKVTGDMLDVLRHCPGIREDWETTNSDWTLFRLKASQGLENLRRFAEGKDQPEEEEPPAFEASNFGMYSMAKSYTGAARKAESRVPWEVYQNLTSMYNLMLGDVTSIVENAQDWCEATVGLMIWWSQPQNDRRGALGRSHRKQTKPHSPLRQLTEAFNLATSDSTDFHVNTADIIEVGLAAVFESDIESAFGILGSLSSPVASALVEVASVTGWLPSTAAQNRVGMSDSLDQDDMDLLGLNQLPSQQSEDTKTKILVAYAEALYEQSRTLEYTDKNKPRVARESWEVAIEVLARLDSAERSEKEVGRLIGDLPLEDGPTVDKLWRLLNDIGMTVHSENVAEEYANSLSDHTHKYGEAIWYYSLAHKQNKVKDVLDLLISLSLLHSVAYPPENELDDHLQRLISSPKAALTEISRLDYEAAKLIHTMLSGYATLRQFYTLRDEEVRNSSGQIKPLASSTKSRAASALIAVITSSDDNIRGGLYDEERGAVVSVDFLLALLGESMVFVNQKERLITSSQIDSLLKAIEDLQTVSERVYSACDEFFQTVVASTQGMKGSTPMDLLKKSTSSMSGTSSFSMVGSSMIASQLQKSIGGSGVLVKENLHRGWDWRKGLTAGMTSGDVLKILRYGLAKELARSCILEADGQI</sequence>
<dbReference type="GO" id="GO:0031080">
    <property type="term" value="C:nuclear pore outer ring"/>
    <property type="evidence" value="ECO:0007669"/>
    <property type="project" value="TreeGrafter"/>
</dbReference>
<evidence type="ECO:0000313" key="12">
    <source>
        <dbReference type="Proteomes" id="UP000091956"/>
    </source>
</evidence>
<keyword evidence="12" id="KW-1185">Reference proteome</keyword>
<feature type="region of interest" description="Disordered" evidence="10">
    <location>
        <begin position="1"/>
        <end position="150"/>
    </location>
</feature>
<evidence type="ECO:0000256" key="3">
    <source>
        <dbReference type="ARBA" id="ARBA00022448"/>
    </source>
</evidence>
<keyword evidence="8 9" id="KW-0539">Nucleus</keyword>
<evidence type="ECO:0000256" key="6">
    <source>
        <dbReference type="ARBA" id="ARBA00023010"/>
    </source>
</evidence>
<reference evidence="12" key="2">
    <citation type="journal article" date="2018" name="Nat. Commun.">
        <title>Extreme sensitivity to ultraviolet light in the fungal pathogen causing white-nose syndrome of bats.</title>
        <authorList>
            <person name="Palmer J.M."/>
            <person name="Drees K.P."/>
            <person name="Foster J.T."/>
            <person name="Lindner D.L."/>
        </authorList>
    </citation>
    <scope>NUCLEOTIDE SEQUENCE [LARGE SCALE GENOMIC DNA]</scope>
    <source>
        <strain evidence="12">UAMH 10579</strain>
    </source>
</reference>
<dbReference type="GO" id="GO:0006406">
    <property type="term" value="P:mRNA export from nucleus"/>
    <property type="evidence" value="ECO:0007669"/>
    <property type="project" value="TreeGrafter"/>
</dbReference>
<proteinExistence type="inferred from homology"/>
<keyword evidence="4 9" id="KW-0509">mRNA transport</keyword>
<dbReference type="GO" id="GO:0017056">
    <property type="term" value="F:structural constituent of nuclear pore"/>
    <property type="evidence" value="ECO:0007669"/>
    <property type="project" value="TreeGrafter"/>
</dbReference>
<evidence type="ECO:0000256" key="8">
    <source>
        <dbReference type="ARBA" id="ARBA00023242"/>
    </source>
</evidence>
<evidence type="ECO:0000256" key="4">
    <source>
        <dbReference type="ARBA" id="ARBA00022816"/>
    </source>
</evidence>